<reference evidence="2" key="1">
    <citation type="submission" date="2025-08" db="UniProtKB">
        <authorList>
            <consortium name="RefSeq"/>
        </authorList>
    </citation>
    <scope>IDENTIFICATION</scope>
    <source>
        <strain evidence="2">Tuebingen</strain>
        <tissue evidence="2">Fibroblasts and whole tissue</tissue>
    </source>
</reference>
<accession>A0AC58IN39</accession>
<keyword evidence="1" id="KW-1185">Reference proteome</keyword>
<name>A0AC58IN39_DANRE</name>
<evidence type="ECO:0000313" key="1">
    <source>
        <dbReference type="Proteomes" id="UP000000437"/>
    </source>
</evidence>
<dbReference type="RefSeq" id="XP_073795643.1">
    <property type="nucleotide sequence ID" value="XM_073939542.1"/>
</dbReference>
<evidence type="ECO:0000313" key="2">
    <source>
        <dbReference type="RefSeq" id="XP_073795643.1"/>
    </source>
</evidence>
<protein>
    <submittedName>
        <fullName evidence="2">Uncharacterized protein sb:cb449 isoform X1</fullName>
    </submittedName>
</protein>
<organism evidence="1 2">
    <name type="scientific">Danio rerio</name>
    <name type="common">Zebrafish</name>
    <name type="synonym">Brachydanio rerio</name>
    <dbReference type="NCBI Taxonomy" id="7955"/>
    <lineage>
        <taxon>Eukaryota</taxon>
        <taxon>Metazoa</taxon>
        <taxon>Chordata</taxon>
        <taxon>Craniata</taxon>
        <taxon>Vertebrata</taxon>
        <taxon>Euteleostomi</taxon>
        <taxon>Actinopterygii</taxon>
        <taxon>Neopterygii</taxon>
        <taxon>Teleostei</taxon>
        <taxon>Ostariophysi</taxon>
        <taxon>Cypriniformes</taxon>
        <taxon>Danionidae</taxon>
        <taxon>Danioninae</taxon>
        <taxon>Danio</taxon>
    </lineage>
</organism>
<dbReference type="Proteomes" id="UP000000437">
    <property type="component" value="Chromosome 23"/>
</dbReference>
<gene>
    <name evidence="2" type="primary">sb:cb449</name>
</gene>
<sequence length="544" mass="61640">MCLFLSTPRASPEVKTMLVKAQYRNQKKFIKIPEACFDLFLAEVKEKFSLPQDLVITVTDETGTEVDEDVFPDLMSTSGLLLVINALNDSVLTLTGPSTPQSSASFDTDTLSLTSKSSEDSDWFSPKRFRKDEDEASQNSQARDLIKQILETRPGGANVLREYEDTGTITDETRKVMVNILVAHMMETEGRVPHRLTKQKYGLGIITLFPSLRDPQGRTGYEHFYDGQKNSGFLSWRLKTVQRGTKPSGNKDDPKTEEKGGPLLDRQLCHPEDQLDSDQSLEAISLMNHTSDREVIMQKMRATFKYRQRLVRDPEKSTTILSVFPRFLDTKGLILQDFTLLFGSETASRLLERWPTVFKSKIIKLAETLTSTPLLKRLLSSAKQNKESSEAEDFPEWDSDISSFLLLLHFLSPQVSGRKKIQKMSISQAIDHLVVFQKACRSIQEHLETEDNRQPYILAIGSSKEAISQFFIVLDKKLIPCQESSSLAAIDELFKVHFVFSISYDPPLKGLFTFLQTTVYRIDVGSTSETPRVKELRAKLLNDV</sequence>
<proteinExistence type="predicted"/>